<keyword evidence="2" id="KW-0813">Transport</keyword>
<evidence type="ECO:0000256" key="3">
    <source>
        <dbReference type="ARBA" id="ARBA00022692"/>
    </source>
</evidence>
<dbReference type="InterPro" id="IPR050794">
    <property type="entry name" value="CPA2_transporter"/>
</dbReference>
<feature type="transmembrane region" description="Helical" evidence="7">
    <location>
        <begin position="376"/>
        <end position="397"/>
    </location>
</feature>
<evidence type="ECO:0000256" key="7">
    <source>
        <dbReference type="SAM" id="Phobius"/>
    </source>
</evidence>
<feature type="transmembrane region" description="Helical" evidence="7">
    <location>
        <begin position="345"/>
        <end position="364"/>
    </location>
</feature>
<keyword evidence="3 7" id="KW-0812">Transmembrane</keyword>
<proteinExistence type="predicted"/>
<feature type="transmembrane region" description="Helical" evidence="7">
    <location>
        <begin position="120"/>
        <end position="143"/>
    </location>
</feature>
<feature type="transmembrane region" description="Helical" evidence="7">
    <location>
        <begin position="197"/>
        <end position="218"/>
    </location>
</feature>
<feature type="transmembrane region" description="Helical" evidence="7">
    <location>
        <begin position="291"/>
        <end position="308"/>
    </location>
</feature>
<keyword evidence="4 7" id="KW-1133">Transmembrane helix</keyword>
<name>A0ABU2TU79_9ACTN</name>
<feature type="domain" description="Cation/H+ exchanger transmembrane" evidence="8">
    <location>
        <begin position="80"/>
        <end position="459"/>
    </location>
</feature>
<feature type="transmembrane region" description="Helical" evidence="7">
    <location>
        <begin position="67"/>
        <end position="88"/>
    </location>
</feature>
<dbReference type="RefSeq" id="WP_311695740.1">
    <property type="nucleotide sequence ID" value="NZ_JAVREY010000015.1"/>
</dbReference>
<dbReference type="PANTHER" id="PTHR32468:SF0">
    <property type="entry name" value="K(+)_H(+) ANTIPORTER 1"/>
    <property type="match status" value="1"/>
</dbReference>
<comment type="caution">
    <text evidence="9">The sequence shown here is derived from an EMBL/GenBank/DDBJ whole genome shotgun (WGS) entry which is preliminary data.</text>
</comment>
<reference evidence="10" key="1">
    <citation type="submission" date="2023-07" db="EMBL/GenBank/DDBJ databases">
        <title>30 novel species of actinomycetes from the DSMZ collection.</title>
        <authorList>
            <person name="Nouioui I."/>
        </authorList>
    </citation>
    <scope>NUCLEOTIDE SEQUENCE [LARGE SCALE GENOMIC DNA]</scope>
    <source>
        <strain evidence="10">DSM 41699</strain>
    </source>
</reference>
<keyword evidence="10" id="KW-1185">Reference proteome</keyword>
<evidence type="ECO:0000256" key="2">
    <source>
        <dbReference type="ARBA" id="ARBA00022448"/>
    </source>
</evidence>
<dbReference type="InterPro" id="IPR038770">
    <property type="entry name" value="Na+/solute_symporter_sf"/>
</dbReference>
<dbReference type="Gene3D" id="1.20.1530.20">
    <property type="match status" value="1"/>
</dbReference>
<evidence type="ECO:0000256" key="4">
    <source>
        <dbReference type="ARBA" id="ARBA00022989"/>
    </source>
</evidence>
<feature type="transmembrane region" description="Helical" evidence="7">
    <location>
        <begin position="259"/>
        <end position="279"/>
    </location>
</feature>
<accession>A0ABU2TU79</accession>
<evidence type="ECO:0000313" key="9">
    <source>
        <dbReference type="EMBL" id="MDT0464471.1"/>
    </source>
</evidence>
<dbReference type="Pfam" id="PF00999">
    <property type="entry name" value="Na_H_Exchanger"/>
    <property type="match status" value="1"/>
</dbReference>
<evidence type="ECO:0000313" key="10">
    <source>
        <dbReference type="Proteomes" id="UP001183809"/>
    </source>
</evidence>
<dbReference type="EMBL" id="JAVREY010000015">
    <property type="protein sequence ID" value="MDT0464471.1"/>
    <property type="molecule type" value="Genomic_DNA"/>
</dbReference>
<evidence type="ECO:0000256" key="1">
    <source>
        <dbReference type="ARBA" id="ARBA00004141"/>
    </source>
</evidence>
<evidence type="ECO:0000259" key="8">
    <source>
        <dbReference type="Pfam" id="PF00999"/>
    </source>
</evidence>
<feature type="transmembrane region" description="Helical" evidence="7">
    <location>
        <begin position="230"/>
        <end position="253"/>
    </location>
</feature>
<feature type="transmembrane region" description="Helical" evidence="7">
    <location>
        <begin position="26"/>
        <end position="47"/>
    </location>
</feature>
<dbReference type="PANTHER" id="PTHR32468">
    <property type="entry name" value="CATION/H + ANTIPORTER"/>
    <property type="match status" value="1"/>
</dbReference>
<keyword evidence="5" id="KW-0406">Ion transport</keyword>
<dbReference type="Proteomes" id="UP001183809">
    <property type="component" value="Unassembled WGS sequence"/>
</dbReference>
<feature type="transmembrane region" description="Helical" evidence="7">
    <location>
        <begin position="440"/>
        <end position="459"/>
    </location>
</feature>
<gene>
    <name evidence="9" type="ORF">RM764_15790</name>
</gene>
<keyword evidence="6 7" id="KW-0472">Membrane</keyword>
<evidence type="ECO:0000256" key="5">
    <source>
        <dbReference type="ARBA" id="ARBA00023065"/>
    </source>
</evidence>
<feature type="transmembrane region" description="Helical" evidence="7">
    <location>
        <begin position="163"/>
        <end position="185"/>
    </location>
</feature>
<organism evidence="9 10">
    <name type="scientific">Streptomyces gibsoniae</name>
    <dbReference type="NCBI Taxonomy" id="3075529"/>
    <lineage>
        <taxon>Bacteria</taxon>
        <taxon>Bacillati</taxon>
        <taxon>Actinomycetota</taxon>
        <taxon>Actinomycetes</taxon>
        <taxon>Kitasatosporales</taxon>
        <taxon>Streptomycetaceae</taxon>
        <taxon>Streptomyces</taxon>
    </lineage>
</organism>
<evidence type="ECO:0000256" key="6">
    <source>
        <dbReference type="ARBA" id="ARBA00023136"/>
    </source>
</evidence>
<protein>
    <submittedName>
        <fullName evidence="9">Cation:proton antiporter</fullName>
    </submittedName>
</protein>
<feature type="transmembrane region" description="Helical" evidence="7">
    <location>
        <begin position="95"/>
        <end position="114"/>
    </location>
</feature>
<sequence>MQPALKGATPSPTASDEGRSAVRRRLLGYGLLVALPLLTAALLLLLVPDGGRRAVDAGLTSDNHAAAALLLAMAVVVGGARLAGLLAVRLGQPQVVGEIVMGVALGPTLLARIAPTGFAWLFPPGVIGGINTLAQLGLVLFMFGTGREAVRSSGDRVGRDGALIALTSLIVPFTAGIAVGLSLAGRFAGAAADSVTFALFVGCALSITAFPVLARVLTDLRMTGGRTGRLSLFAAALGDGVCWILLTVVLLLAQGDGMATLWRSVLLSLVAAGFILWPVRLVLARVLRSDAGLSTSLTLTIAVVGTAASSGLTALLGIHQLIGAFLFGLAWPVDPPHESRLGPSLDTMAHLLLPFFFLGFGLSVDLGDLPFTAGSLGVMGLLLVTAVLTKVCGVALAARFSGMDRKESATMGLLMNARGLTELVVLGIGHDSGLIDGRMFAILTVVALLTTLMTGPAVRRLGAAAEPAR</sequence>
<dbReference type="InterPro" id="IPR006153">
    <property type="entry name" value="Cation/H_exchanger_TM"/>
</dbReference>
<comment type="subcellular location">
    <subcellularLocation>
        <location evidence="1">Membrane</location>
        <topology evidence="1">Multi-pass membrane protein</topology>
    </subcellularLocation>
</comment>